<accession>A0ACB7WEX9</accession>
<gene>
    <name evidence="1" type="ORF">IHE45_04G094000</name>
</gene>
<organism evidence="1 2">
    <name type="scientific">Dioscorea alata</name>
    <name type="common">Purple yam</name>
    <dbReference type="NCBI Taxonomy" id="55571"/>
    <lineage>
        <taxon>Eukaryota</taxon>
        <taxon>Viridiplantae</taxon>
        <taxon>Streptophyta</taxon>
        <taxon>Embryophyta</taxon>
        <taxon>Tracheophyta</taxon>
        <taxon>Spermatophyta</taxon>
        <taxon>Magnoliopsida</taxon>
        <taxon>Liliopsida</taxon>
        <taxon>Dioscoreales</taxon>
        <taxon>Dioscoreaceae</taxon>
        <taxon>Dioscorea</taxon>
    </lineage>
</organism>
<proteinExistence type="predicted"/>
<name>A0ACB7WEX9_DIOAL</name>
<keyword evidence="2" id="KW-1185">Reference proteome</keyword>
<dbReference type="Proteomes" id="UP000827976">
    <property type="component" value="Chromosome 4"/>
</dbReference>
<evidence type="ECO:0000313" key="2">
    <source>
        <dbReference type="Proteomes" id="UP000827976"/>
    </source>
</evidence>
<comment type="caution">
    <text evidence="1">The sequence shown here is derived from an EMBL/GenBank/DDBJ whole genome shotgun (WGS) entry which is preliminary data.</text>
</comment>
<evidence type="ECO:0000313" key="1">
    <source>
        <dbReference type="EMBL" id="KAH7686266.1"/>
    </source>
</evidence>
<sequence>MSCCTLTEPLAEMLKNVFIHPLILANGADETANSCVQDPGPSNGEIPDALIGVAGSDSEEKNSVCGGVSQKGDDVKRGNQDDVVVVGVGDRSSGDRVVVLGEDEASSEWNCGLEIGGAGDEKMEIGRGDEEEDEDYDDVPNLIEDLI</sequence>
<dbReference type="EMBL" id="CM037014">
    <property type="protein sequence ID" value="KAH7686266.1"/>
    <property type="molecule type" value="Genomic_DNA"/>
</dbReference>
<reference evidence="2" key="1">
    <citation type="journal article" date="2022" name="Nat. Commun.">
        <title>Chromosome evolution and the genetic basis of agronomically important traits in greater yam.</title>
        <authorList>
            <person name="Bredeson J.V."/>
            <person name="Lyons J.B."/>
            <person name="Oniyinde I.O."/>
            <person name="Okereke N.R."/>
            <person name="Kolade O."/>
            <person name="Nnabue I."/>
            <person name="Nwadili C.O."/>
            <person name="Hribova E."/>
            <person name="Parker M."/>
            <person name="Nwogha J."/>
            <person name="Shu S."/>
            <person name="Carlson J."/>
            <person name="Kariba R."/>
            <person name="Muthemba S."/>
            <person name="Knop K."/>
            <person name="Barton G.J."/>
            <person name="Sherwood A.V."/>
            <person name="Lopez-Montes A."/>
            <person name="Asiedu R."/>
            <person name="Jamnadass R."/>
            <person name="Muchugi A."/>
            <person name="Goodstein D."/>
            <person name="Egesi C.N."/>
            <person name="Featherston J."/>
            <person name="Asfaw A."/>
            <person name="Simpson G.G."/>
            <person name="Dolezel J."/>
            <person name="Hendre P.S."/>
            <person name="Van Deynze A."/>
            <person name="Kumar P.L."/>
            <person name="Obidiegwu J.E."/>
            <person name="Bhattacharjee R."/>
            <person name="Rokhsar D.S."/>
        </authorList>
    </citation>
    <scope>NUCLEOTIDE SEQUENCE [LARGE SCALE GENOMIC DNA]</scope>
    <source>
        <strain evidence="2">cv. TDa95/00328</strain>
    </source>
</reference>
<protein>
    <submittedName>
        <fullName evidence="1">Uncharacterized protein</fullName>
    </submittedName>
</protein>